<dbReference type="GO" id="GO:0005384">
    <property type="term" value="F:manganese ion transmembrane transporter activity"/>
    <property type="evidence" value="ECO:0007669"/>
    <property type="project" value="InterPro"/>
</dbReference>
<evidence type="ECO:0000256" key="5">
    <source>
        <dbReference type="SAM" id="Phobius"/>
    </source>
</evidence>
<feature type="transmembrane region" description="Helical" evidence="5">
    <location>
        <begin position="137"/>
        <end position="156"/>
    </location>
</feature>
<evidence type="ECO:0008006" key="8">
    <source>
        <dbReference type="Google" id="ProtNLM"/>
    </source>
</evidence>
<sequence length="213" mass="22806">MSYEFDKKTFAVEQSPAIEDKATSPTELHDTQENTIVPSNSVREEIREIFKAIRQNDDTSHNFLLRVVQPGLAGLMDGSVSTLAPIFATAFVSHSNFATFLVGMASATGAGISMAFSEGLSDDGALTGRGNPAVRGAITGIMTFIGGALHTLPFLIPNIQLALWIAYLVVAVELVLIAGIRHRYFGTRWSISVLQVVGSGILVFLAAYIFGNA</sequence>
<name>A0A401ZV62_9CHLR</name>
<proteinExistence type="predicted"/>
<evidence type="ECO:0000256" key="1">
    <source>
        <dbReference type="ARBA" id="ARBA00004127"/>
    </source>
</evidence>
<dbReference type="GO" id="GO:0012505">
    <property type="term" value="C:endomembrane system"/>
    <property type="evidence" value="ECO:0007669"/>
    <property type="project" value="UniProtKB-SubCell"/>
</dbReference>
<evidence type="ECO:0000256" key="3">
    <source>
        <dbReference type="ARBA" id="ARBA00022989"/>
    </source>
</evidence>
<dbReference type="EMBL" id="BIFR01000001">
    <property type="protein sequence ID" value="GCE10799.1"/>
    <property type="molecule type" value="Genomic_DNA"/>
</dbReference>
<evidence type="ECO:0000313" key="6">
    <source>
        <dbReference type="EMBL" id="GCE10799.1"/>
    </source>
</evidence>
<comment type="subcellular location">
    <subcellularLocation>
        <location evidence="1">Endomembrane system</location>
        <topology evidence="1">Multi-pass membrane protein</topology>
    </subcellularLocation>
</comment>
<dbReference type="Pfam" id="PF01988">
    <property type="entry name" value="VIT1"/>
    <property type="match status" value="1"/>
</dbReference>
<feature type="transmembrane region" description="Helical" evidence="5">
    <location>
        <begin position="162"/>
        <end position="180"/>
    </location>
</feature>
<comment type="caution">
    <text evidence="6">The sequence shown here is derived from an EMBL/GenBank/DDBJ whole genome shotgun (WGS) entry which is preliminary data.</text>
</comment>
<feature type="transmembrane region" description="Helical" evidence="5">
    <location>
        <begin position="192"/>
        <end position="211"/>
    </location>
</feature>
<evidence type="ECO:0000313" key="7">
    <source>
        <dbReference type="Proteomes" id="UP000287352"/>
    </source>
</evidence>
<keyword evidence="2 5" id="KW-0812">Transmembrane</keyword>
<protein>
    <recommendedName>
        <fullName evidence="8">VIT family protein</fullName>
    </recommendedName>
</protein>
<dbReference type="RefSeq" id="WP_161975241.1">
    <property type="nucleotide sequence ID" value="NZ_BIFR01000001.1"/>
</dbReference>
<evidence type="ECO:0000256" key="2">
    <source>
        <dbReference type="ARBA" id="ARBA00022692"/>
    </source>
</evidence>
<organism evidence="6 7">
    <name type="scientific">Tengunoibacter tsumagoiensis</name>
    <dbReference type="NCBI Taxonomy" id="2014871"/>
    <lineage>
        <taxon>Bacteria</taxon>
        <taxon>Bacillati</taxon>
        <taxon>Chloroflexota</taxon>
        <taxon>Ktedonobacteria</taxon>
        <taxon>Ktedonobacterales</taxon>
        <taxon>Dictyobacteraceae</taxon>
        <taxon>Tengunoibacter</taxon>
    </lineage>
</organism>
<feature type="transmembrane region" description="Helical" evidence="5">
    <location>
        <begin position="97"/>
        <end position="116"/>
    </location>
</feature>
<keyword evidence="4 5" id="KW-0472">Membrane</keyword>
<dbReference type="GO" id="GO:0030026">
    <property type="term" value="P:intracellular manganese ion homeostasis"/>
    <property type="evidence" value="ECO:0007669"/>
    <property type="project" value="InterPro"/>
</dbReference>
<gene>
    <name evidence="6" type="ORF">KTT_06580</name>
</gene>
<dbReference type="Proteomes" id="UP000287352">
    <property type="component" value="Unassembled WGS sequence"/>
</dbReference>
<evidence type="ECO:0000256" key="4">
    <source>
        <dbReference type="ARBA" id="ARBA00023136"/>
    </source>
</evidence>
<accession>A0A401ZV62</accession>
<reference evidence="7" key="1">
    <citation type="submission" date="2018-12" db="EMBL/GenBank/DDBJ databases">
        <title>Tengunoibacter tsumagoiensis gen. nov., sp. nov., Dictyobacter kobayashii sp. nov., D. alpinus sp. nov., and D. joshuensis sp. nov. and description of Dictyobacteraceae fam. nov. within the order Ktedonobacterales isolated from Tengu-no-mugimeshi.</title>
        <authorList>
            <person name="Wang C.M."/>
            <person name="Zheng Y."/>
            <person name="Sakai Y."/>
            <person name="Toyoda A."/>
            <person name="Minakuchi Y."/>
            <person name="Abe K."/>
            <person name="Yokota A."/>
            <person name="Yabe S."/>
        </authorList>
    </citation>
    <scope>NUCLEOTIDE SEQUENCE [LARGE SCALE GENOMIC DNA]</scope>
    <source>
        <strain evidence="7">Uno3</strain>
    </source>
</reference>
<dbReference type="AlphaFoldDB" id="A0A401ZV62"/>
<keyword evidence="3 5" id="KW-1133">Transmembrane helix</keyword>
<dbReference type="InterPro" id="IPR008217">
    <property type="entry name" value="Ccc1_fam"/>
</dbReference>
<keyword evidence="7" id="KW-1185">Reference proteome</keyword>